<evidence type="ECO:0000313" key="2">
    <source>
        <dbReference type="EMBL" id="MFD1144226.1"/>
    </source>
</evidence>
<protein>
    <recommendedName>
        <fullName evidence="4">Outer membrane protein beta-barrel domain-containing protein</fullName>
    </recommendedName>
</protein>
<name>A0ABW3QLK0_9BACT</name>
<keyword evidence="1" id="KW-0732">Signal</keyword>
<evidence type="ECO:0008006" key="4">
    <source>
        <dbReference type="Google" id="ProtNLM"/>
    </source>
</evidence>
<evidence type="ECO:0000313" key="3">
    <source>
        <dbReference type="Proteomes" id="UP001597116"/>
    </source>
</evidence>
<dbReference type="Gene3D" id="2.40.160.20">
    <property type="match status" value="1"/>
</dbReference>
<proteinExistence type="predicted"/>
<comment type="caution">
    <text evidence="2">The sequence shown here is derived from an EMBL/GenBank/DDBJ whole genome shotgun (WGS) entry which is preliminary data.</text>
</comment>
<sequence length="223" mass="24550">MNKKIILSILGLFWALGAVAQIGEDPEDTQRSYDKSLYDRFVSGRVTVFYGAALPMGSQQNYIDKVGNRNFSVAVEAMFPGRFSVGGRIGQNYFQQRLPRQVYSMDDGSEISAVQTRTLTVVPLLAIGSVYLNDINSTVRPYLQIGAGGAYVDYTKYYGTLSDQKTSIAAALAPAVGAKFQFGKGNSFGGEVQAQYQNVFFKYNELSNSSNLMLSVGLSYRWL</sequence>
<dbReference type="EMBL" id="JBHTLP010000021">
    <property type="protein sequence ID" value="MFD1144226.1"/>
    <property type="molecule type" value="Genomic_DNA"/>
</dbReference>
<gene>
    <name evidence="2" type="ORF">ACFQ4C_24080</name>
</gene>
<accession>A0ABW3QLK0</accession>
<feature type="chain" id="PRO_5046047155" description="Outer membrane protein beta-barrel domain-containing protein" evidence="1">
    <location>
        <begin position="21"/>
        <end position="223"/>
    </location>
</feature>
<dbReference type="SUPFAM" id="SSF56925">
    <property type="entry name" value="OMPA-like"/>
    <property type="match status" value="1"/>
</dbReference>
<feature type="signal peptide" evidence="1">
    <location>
        <begin position="1"/>
        <end position="20"/>
    </location>
</feature>
<reference evidence="3" key="1">
    <citation type="journal article" date="2019" name="Int. J. Syst. Evol. Microbiol.">
        <title>The Global Catalogue of Microorganisms (GCM) 10K type strain sequencing project: providing services to taxonomists for standard genome sequencing and annotation.</title>
        <authorList>
            <consortium name="The Broad Institute Genomics Platform"/>
            <consortium name="The Broad Institute Genome Sequencing Center for Infectious Disease"/>
            <person name="Wu L."/>
            <person name="Ma J."/>
        </authorList>
    </citation>
    <scope>NUCLEOTIDE SEQUENCE [LARGE SCALE GENOMIC DNA]</scope>
    <source>
        <strain evidence="3">CCUG 55608</strain>
    </source>
</reference>
<organism evidence="2 3">
    <name type="scientific">Larkinella insperata</name>
    <dbReference type="NCBI Taxonomy" id="332158"/>
    <lineage>
        <taxon>Bacteria</taxon>
        <taxon>Pseudomonadati</taxon>
        <taxon>Bacteroidota</taxon>
        <taxon>Cytophagia</taxon>
        <taxon>Cytophagales</taxon>
        <taxon>Spirosomataceae</taxon>
        <taxon>Larkinella</taxon>
    </lineage>
</organism>
<dbReference type="InterPro" id="IPR011250">
    <property type="entry name" value="OMP/PagP_B-barrel"/>
</dbReference>
<dbReference type="RefSeq" id="WP_265988972.1">
    <property type="nucleotide sequence ID" value="NZ_CP110973.1"/>
</dbReference>
<dbReference type="Proteomes" id="UP001597116">
    <property type="component" value="Unassembled WGS sequence"/>
</dbReference>
<keyword evidence="3" id="KW-1185">Reference proteome</keyword>
<evidence type="ECO:0000256" key="1">
    <source>
        <dbReference type="SAM" id="SignalP"/>
    </source>
</evidence>